<dbReference type="PANTHER" id="PTHR43335">
    <property type="entry name" value="ABC TRANSPORTER, ATP-BINDING PROTEIN"/>
    <property type="match status" value="1"/>
</dbReference>
<dbReference type="PROSITE" id="PS50893">
    <property type="entry name" value="ABC_TRANSPORTER_2"/>
    <property type="match status" value="1"/>
</dbReference>
<dbReference type="InterPro" id="IPR027417">
    <property type="entry name" value="P-loop_NTPase"/>
</dbReference>
<dbReference type="EMBL" id="CP038436">
    <property type="protein sequence ID" value="QBX55181.1"/>
    <property type="molecule type" value="Genomic_DNA"/>
</dbReference>
<dbReference type="AlphaFoldDB" id="A0A4P7IHD8"/>
<dbReference type="InterPro" id="IPR003593">
    <property type="entry name" value="AAA+_ATPase"/>
</dbReference>
<dbReference type="Pfam" id="PF00005">
    <property type="entry name" value="ABC_tran"/>
    <property type="match status" value="1"/>
</dbReference>
<dbReference type="KEGG" id="nsn:EXE58_06750"/>
<dbReference type="InterPro" id="IPR003439">
    <property type="entry name" value="ABC_transporter-like_ATP-bd"/>
</dbReference>
<keyword evidence="4 6" id="KW-0067">ATP-binding</keyword>
<evidence type="ECO:0000313" key="7">
    <source>
        <dbReference type="Proteomes" id="UP000294853"/>
    </source>
</evidence>
<dbReference type="RefSeq" id="WP_135267149.1">
    <property type="nucleotide sequence ID" value="NZ_CP038436.1"/>
</dbReference>
<dbReference type="PROSITE" id="PS00211">
    <property type="entry name" value="ABC_TRANSPORTER_1"/>
    <property type="match status" value="1"/>
</dbReference>
<keyword evidence="2" id="KW-0813">Transport</keyword>
<dbReference type="GO" id="GO:0016887">
    <property type="term" value="F:ATP hydrolysis activity"/>
    <property type="evidence" value="ECO:0007669"/>
    <property type="project" value="InterPro"/>
</dbReference>
<protein>
    <submittedName>
        <fullName evidence="6">ATP-binding cassette domain-containing protein</fullName>
    </submittedName>
</protein>
<accession>A0A4P7IHD8</accession>
<reference evidence="6 7" key="1">
    <citation type="submission" date="2019-03" db="EMBL/GenBank/DDBJ databases">
        <title>Three New Species of Nocardioides, Nocardioides euryhalodurans sp. nov., Nocardioides seonyuensis sp. nov. and Nocardioides eburneoflavus sp. nov. Iolated from Soil.</title>
        <authorList>
            <person name="Roh S.G."/>
            <person name="Lee C."/>
            <person name="Kim M.-K."/>
            <person name="Kim S.B."/>
        </authorList>
    </citation>
    <scope>NUCLEOTIDE SEQUENCE [LARGE SCALE GENOMIC DNA]</scope>
    <source>
        <strain evidence="6 7">MMS17-SY207-3</strain>
    </source>
</reference>
<dbReference type="OrthoDB" id="9804819at2"/>
<evidence type="ECO:0000256" key="2">
    <source>
        <dbReference type="ARBA" id="ARBA00022448"/>
    </source>
</evidence>
<gene>
    <name evidence="6" type="ORF">EXE58_06750</name>
</gene>
<dbReference type="SUPFAM" id="SSF52540">
    <property type="entry name" value="P-loop containing nucleoside triphosphate hydrolases"/>
    <property type="match status" value="1"/>
</dbReference>
<dbReference type="Gene3D" id="3.40.50.300">
    <property type="entry name" value="P-loop containing nucleotide triphosphate hydrolases"/>
    <property type="match status" value="1"/>
</dbReference>
<sequence>MSTTHALSVTGAIRRYRNGTEIGPFQLDVREGQCLGLVGSNGAGKSTLMRMILGLEPLDGGTISVAGNPVRRGRPTPGVTGMLEHPALFGSLSAADNLRAAFPSRRLGNHETSEALRRVGLGEVGRQPAAAFSLGMRQRLALARVLLTDAGLIVLDEPTNGLDPIGIRWLLDLVRDMTRAEGRAVILSSHQLHDVQVVADHYLMVADGRPLVAGAIAELGAITTLEELYFSSLDHVE</sequence>
<name>A0A4P7IHD8_9ACTN</name>
<evidence type="ECO:0000256" key="1">
    <source>
        <dbReference type="ARBA" id="ARBA00005417"/>
    </source>
</evidence>
<evidence type="ECO:0000259" key="5">
    <source>
        <dbReference type="PROSITE" id="PS50893"/>
    </source>
</evidence>
<keyword evidence="7" id="KW-1185">Reference proteome</keyword>
<dbReference type="PANTHER" id="PTHR43335:SF4">
    <property type="entry name" value="ABC TRANSPORTER, ATP-BINDING PROTEIN"/>
    <property type="match status" value="1"/>
</dbReference>
<dbReference type="InterPro" id="IPR017871">
    <property type="entry name" value="ABC_transporter-like_CS"/>
</dbReference>
<evidence type="ECO:0000256" key="3">
    <source>
        <dbReference type="ARBA" id="ARBA00022741"/>
    </source>
</evidence>
<dbReference type="SMART" id="SM00382">
    <property type="entry name" value="AAA"/>
    <property type="match status" value="1"/>
</dbReference>
<organism evidence="6 7">
    <name type="scientific">Nocardioides seonyuensis</name>
    <dbReference type="NCBI Taxonomy" id="2518371"/>
    <lineage>
        <taxon>Bacteria</taxon>
        <taxon>Bacillati</taxon>
        <taxon>Actinomycetota</taxon>
        <taxon>Actinomycetes</taxon>
        <taxon>Propionibacteriales</taxon>
        <taxon>Nocardioidaceae</taxon>
        <taxon>Nocardioides</taxon>
    </lineage>
</organism>
<evidence type="ECO:0000313" key="6">
    <source>
        <dbReference type="EMBL" id="QBX55181.1"/>
    </source>
</evidence>
<evidence type="ECO:0000256" key="4">
    <source>
        <dbReference type="ARBA" id="ARBA00022840"/>
    </source>
</evidence>
<keyword evidence="3" id="KW-0547">Nucleotide-binding</keyword>
<feature type="domain" description="ABC transporter" evidence="5">
    <location>
        <begin position="7"/>
        <end position="232"/>
    </location>
</feature>
<dbReference type="GO" id="GO:0005524">
    <property type="term" value="F:ATP binding"/>
    <property type="evidence" value="ECO:0007669"/>
    <property type="project" value="UniProtKB-KW"/>
</dbReference>
<proteinExistence type="inferred from homology"/>
<dbReference type="Proteomes" id="UP000294853">
    <property type="component" value="Chromosome"/>
</dbReference>
<comment type="similarity">
    <text evidence="1">Belongs to the ABC transporter superfamily.</text>
</comment>